<comment type="caution">
    <text evidence="1">The sequence shown here is derived from an EMBL/GenBank/DDBJ whole genome shotgun (WGS) entry which is preliminary data.</text>
</comment>
<dbReference type="Proteomes" id="UP000239747">
    <property type="component" value="Unassembled WGS sequence"/>
</dbReference>
<proteinExistence type="predicted"/>
<evidence type="ECO:0008006" key="3">
    <source>
        <dbReference type="Google" id="ProtNLM"/>
    </source>
</evidence>
<dbReference type="NCBIfam" id="TIGR04131">
    <property type="entry name" value="Bac_Flav_CTERM"/>
    <property type="match status" value="1"/>
</dbReference>
<reference evidence="1 2" key="1">
    <citation type="submission" date="2017-01" db="EMBL/GenBank/DDBJ databases">
        <title>Trade-off between light-utilization and light-protection in marine flavobacteria.</title>
        <authorList>
            <person name="Kumagai Y."/>
            <person name="Yoshizawa S."/>
            <person name="Kogure K."/>
            <person name="Iwasaki W."/>
        </authorList>
    </citation>
    <scope>NUCLEOTIDE SEQUENCE [LARGE SCALE GENOMIC DNA]</scope>
    <source>
        <strain evidence="1 2">KCTC 32109</strain>
    </source>
</reference>
<dbReference type="OrthoDB" id="599464at2"/>
<dbReference type="RefSeq" id="WP_105072015.1">
    <property type="nucleotide sequence ID" value="NZ_MTPW01000001.1"/>
</dbReference>
<protein>
    <recommendedName>
        <fullName evidence="3">Gliding motility-associated C-terminal domain-containing protein</fullName>
    </recommendedName>
</protein>
<accession>A0A2S7UEV0</accession>
<keyword evidence="2" id="KW-1185">Reference proteome</keyword>
<organism evidence="1 2">
    <name type="scientific">Nonlabens arenilitoris</name>
    <dbReference type="NCBI Taxonomy" id="1217969"/>
    <lineage>
        <taxon>Bacteria</taxon>
        <taxon>Pseudomonadati</taxon>
        <taxon>Bacteroidota</taxon>
        <taxon>Flavobacteriia</taxon>
        <taxon>Flavobacteriales</taxon>
        <taxon>Flavobacteriaceae</taxon>
        <taxon>Nonlabens</taxon>
    </lineage>
</organism>
<dbReference type="Pfam" id="PF13585">
    <property type="entry name" value="CHU_C"/>
    <property type="match status" value="1"/>
</dbReference>
<evidence type="ECO:0000313" key="2">
    <source>
        <dbReference type="Proteomes" id="UP000239747"/>
    </source>
</evidence>
<evidence type="ECO:0000313" key="1">
    <source>
        <dbReference type="EMBL" id="PQJ32954.1"/>
    </source>
</evidence>
<dbReference type="AlphaFoldDB" id="A0A2S7UEV0"/>
<dbReference type="InterPro" id="IPR026341">
    <property type="entry name" value="T9SS_type_B"/>
</dbReference>
<name>A0A2S7UEV0_9FLAO</name>
<sequence>MKLIDKLFNTNNLLWVTLFLNITLVTAQTAFTNSGDLKIHNNGQIGFHIDVINNGDSVENEGLAGFYNQNNSLNFSGLNQMNFENFEVDVEDDLNLFTSIGVNDEVFFTNGRINTPRIDPLVKFKFLNDNVYTGEGDNEHVDGYAQFNGDFQFSFPVGDDFEMKPLAIDNFNNSFTYTAAYFKENPNTPTTFINSFDTNSFEPSLDVISTVEFWYFEGLKDLELTLTWTNSSNISQTASNLSDLRIAGWDDVQNVWVNLGNTGTTGDLNNGTITSRIPNTNDYKIYTIASILQAGNEVVVYNGMTPDGDGLNDTLIIRGIEGIPGNQLFIYNRWGRLVYQKDNYDNSFDGIANANATIKGDKELAAGTYYYVLKLPEQEDLAGYFYINR</sequence>
<dbReference type="EMBL" id="MTPW01000001">
    <property type="protein sequence ID" value="PQJ32954.1"/>
    <property type="molecule type" value="Genomic_DNA"/>
</dbReference>
<gene>
    <name evidence="1" type="ORF">BST92_13935</name>
</gene>